<dbReference type="SMART" id="SM00181">
    <property type="entry name" value="EGF"/>
    <property type="match status" value="5"/>
</dbReference>
<dbReference type="OrthoDB" id="5912242at2759"/>
<dbReference type="EMBL" id="CAJNOW010010504">
    <property type="protein sequence ID" value="CAF1581892.1"/>
    <property type="molecule type" value="Genomic_DNA"/>
</dbReference>
<accession>A0A815Z970</accession>
<sequence>MKSSLHVYILLFSISSTIAVQLDGTCLNNVPCEGSNVICTNGQCQCNLPAYVPCKSQCELNRNYAYEGDSCEVTENCIRNSICAGKKCVCMPGFTAKSGLCFKSLNAACSNDTECWSQYCSSSRCTCAPNYEPNVDNISCKGRLVKIYNNWAEANSNKELCIDDSSCIDALATCIPGPQNTAGKFCKCPSGYTVQNNANCVLIVSSLLSPLETVVSNYGECGSCAADNAVCAKAADETTCWCRVSYEKNNNNCEKRTKKPLIIFPNENDVNLHNFAASCIAGNNETNIVENKLCVCAPGYEFVTTNQTCVKAQPKWINSVLEYGVCTRITSNDNAISVAGSCPKPLTCEARKDKHVCTCGKGKFLDLNDPSQCATYIGTATNSTTDKCVIENSIRNNITTACECIAGYKAVDENRKCELNLSSEVFQSPCNSSQFDNTICTLKFGVKALFCSVGECRCSGVQSFPNKLNTRCNAPLNENLATPRAECPSKSTLTGSQCKCDFGYRPSNDLRECIRLELTLVEYAGPATNLTGDLTDDDCRAMFNGSVVRYSNMSCQCSSDSFVNDGKNGCWYRIGATWTSTLFSSACPPNSGSSAQRQCECDVAYTLNGIKCVRKSNQVYNDNDPTASNIAGLQEKDCVKLFGLSATIASNGSYCICISSAYSVRNNSFCHFLINQNTTDLKTLDDCPANTNISRQGTFSACVCKAGFYMSMDKRECRTASVALGGAKNVSHARAACVNITNADCTAKFGAYAFCQDETCFCDRGQSFVNAAGQCESFSKYVFPGEHEHHLYACTAEIDCGGIENIACDYLNSGSEYKVCQCKDGSLLDPQSKKCSANRCANTCAAALNFECRDYDCVCKTGYYQDGSRCVQSPFKPQLNQPCNQSALWQYAFAADNGSLECNLACERARCKPGYKAEQSQCVQNKLENLRCVYQENVCQQIDENAICNRNENECWCRPSFYQLDNKCVRTVGSPCQSDEQCGGSMICKGQRCECNPDQRIAEMTDKYGRVVQRCVNGIGRIRFSPVLILFFILARTFFI</sequence>
<protein>
    <recommendedName>
        <fullName evidence="2">EGF-like domain-containing protein</fullName>
    </recommendedName>
</protein>
<dbReference type="Proteomes" id="UP000663855">
    <property type="component" value="Unassembled WGS sequence"/>
</dbReference>
<evidence type="ECO:0000313" key="5">
    <source>
        <dbReference type="Proteomes" id="UP000663834"/>
    </source>
</evidence>
<keyword evidence="1" id="KW-0732">Signal</keyword>
<dbReference type="InterPro" id="IPR000742">
    <property type="entry name" value="EGF"/>
</dbReference>
<proteinExistence type="predicted"/>
<evidence type="ECO:0000313" key="4">
    <source>
        <dbReference type="EMBL" id="CAF1584787.1"/>
    </source>
</evidence>
<feature type="domain" description="EGF-like" evidence="2">
    <location>
        <begin position="186"/>
        <end position="200"/>
    </location>
</feature>
<dbReference type="AlphaFoldDB" id="A0A815Z970"/>
<evidence type="ECO:0000259" key="2">
    <source>
        <dbReference type="PROSITE" id="PS01186"/>
    </source>
</evidence>
<reference evidence="3" key="1">
    <citation type="submission" date="2021-02" db="EMBL/GenBank/DDBJ databases">
        <authorList>
            <person name="Nowell W R."/>
        </authorList>
    </citation>
    <scope>NUCLEOTIDE SEQUENCE</scope>
</reference>
<evidence type="ECO:0000256" key="1">
    <source>
        <dbReference type="SAM" id="SignalP"/>
    </source>
</evidence>
<dbReference type="PANTHER" id="PTHR39069">
    <property type="entry name" value="ECDYSONE-INDUCIBLE GENE E1, ISOFORM A"/>
    <property type="match status" value="1"/>
</dbReference>
<dbReference type="PANTHER" id="PTHR39069:SF8">
    <property type="entry name" value="FI17111P1"/>
    <property type="match status" value="1"/>
</dbReference>
<dbReference type="Proteomes" id="UP000663834">
    <property type="component" value="Unassembled WGS sequence"/>
</dbReference>
<feature type="signal peptide" evidence="1">
    <location>
        <begin position="1"/>
        <end position="19"/>
    </location>
</feature>
<name>A0A815Z970_9BILA</name>
<gene>
    <name evidence="4" type="ORF">CJN711_LOCUS33368</name>
    <name evidence="3" type="ORF">KQP761_LOCUS20244</name>
</gene>
<comment type="caution">
    <text evidence="3">The sequence shown here is derived from an EMBL/GenBank/DDBJ whole genome shotgun (WGS) entry which is preliminary data.</text>
</comment>
<evidence type="ECO:0000313" key="3">
    <source>
        <dbReference type="EMBL" id="CAF1581892.1"/>
    </source>
</evidence>
<dbReference type="EMBL" id="CAJNOV010016139">
    <property type="protein sequence ID" value="CAF1584787.1"/>
    <property type="molecule type" value="Genomic_DNA"/>
</dbReference>
<organism evidence="3 5">
    <name type="scientific">Rotaria magnacalcarata</name>
    <dbReference type="NCBI Taxonomy" id="392030"/>
    <lineage>
        <taxon>Eukaryota</taxon>
        <taxon>Metazoa</taxon>
        <taxon>Spiralia</taxon>
        <taxon>Gnathifera</taxon>
        <taxon>Rotifera</taxon>
        <taxon>Eurotatoria</taxon>
        <taxon>Bdelloidea</taxon>
        <taxon>Philodinida</taxon>
        <taxon>Philodinidae</taxon>
        <taxon>Rotaria</taxon>
    </lineage>
</organism>
<dbReference type="PROSITE" id="PS01186">
    <property type="entry name" value="EGF_2"/>
    <property type="match status" value="1"/>
</dbReference>
<feature type="chain" id="PRO_5035608726" description="EGF-like domain-containing protein" evidence="1">
    <location>
        <begin position="20"/>
        <end position="1040"/>
    </location>
</feature>